<evidence type="ECO:0000313" key="2">
    <source>
        <dbReference type="Proteomes" id="UP001164746"/>
    </source>
</evidence>
<sequence>MYRYQAVYKTDIWQEASGRKIFEVLFVKATCEGVKAVAEHGIRARTVFAASKSVPTKAAPQVGQTLARNTSVSRGAGKIASKSSRLSKIVDKFGTGLRICYEVWCAGNDIYKYAQQRDKGFISGSHANQLLTERNDV</sequence>
<organism evidence="1 2">
    <name type="scientific">Mya arenaria</name>
    <name type="common">Soft-shell clam</name>
    <dbReference type="NCBI Taxonomy" id="6604"/>
    <lineage>
        <taxon>Eukaryota</taxon>
        <taxon>Metazoa</taxon>
        <taxon>Spiralia</taxon>
        <taxon>Lophotrochozoa</taxon>
        <taxon>Mollusca</taxon>
        <taxon>Bivalvia</taxon>
        <taxon>Autobranchia</taxon>
        <taxon>Heteroconchia</taxon>
        <taxon>Euheterodonta</taxon>
        <taxon>Imparidentia</taxon>
        <taxon>Neoheterodontei</taxon>
        <taxon>Myida</taxon>
        <taxon>Myoidea</taxon>
        <taxon>Myidae</taxon>
        <taxon>Mya</taxon>
    </lineage>
</organism>
<proteinExistence type="predicted"/>
<protein>
    <submittedName>
        <fullName evidence="1">Uncharacterized protein</fullName>
    </submittedName>
</protein>
<evidence type="ECO:0000313" key="1">
    <source>
        <dbReference type="EMBL" id="WAR10895.1"/>
    </source>
</evidence>
<reference evidence="1" key="1">
    <citation type="submission" date="2022-11" db="EMBL/GenBank/DDBJ databases">
        <title>Centuries of genome instability and evolution in soft-shell clam transmissible cancer (bioRxiv).</title>
        <authorList>
            <person name="Hart S.F.M."/>
            <person name="Yonemitsu M.A."/>
            <person name="Giersch R.M."/>
            <person name="Beal B.F."/>
            <person name="Arriagada G."/>
            <person name="Davis B.W."/>
            <person name="Ostrander E.A."/>
            <person name="Goff S.P."/>
            <person name="Metzger M.J."/>
        </authorList>
    </citation>
    <scope>NUCLEOTIDE SEQUENCE</scope>
    <source>
        <strain evidence="1">MELC-2E11</strain>
        <tissue evidence="1">Siphon/mantle</tissue>
    </source>
</reference>
<dbReference type="Proteomes" id="UP001164746">
    <property type="component" value="Chromosome 7"/>
</dbReference>
<name>A0ABY7ELN0_MYAAR</name>
<dbReference type="EMBL" id="CP111018">
    <property type="protein sequence ID" value="WAR10895.1"/>
    <property type="molecule type" value="Genomic_DNA"/>
</dbReference>
<gene>
    <name evidence="1" type="ORF">MAR_035971</name>
</gene>
<accession>A0ABY7ELN0</accession>
<keyword evidence="2" id="KW-1185">Reference proteome</keyword>